<dbReference type="AlphaFoldDB" id="A0A4R2FAH9"/>
<keyword evidence="2" id="KW-1185">Reference proteome</keyword>
<evidence type="ECO:0000313" key="1">
    <source>
        <dbReference type="EMBL" id="TCN84975.1"/>
    </source>
</evidence>
<dbReference type="OrthoDB" id="5689462at2"/>
<dbReference type="RefSeq" id="WP_133038735.1">
    <property type="nucleotide sequence ID" value="NZ_SLWF01000010.1"/>
</dbReference>
<dbReference type="SUPFAM" id="SSF54593">
    <property type="entry name" value="Glyoxalase/Bleomycin resistance protein/Dihydroxybiphenyl dioxygenase"/>
    <property type="match status" value="1"/>
</dbReference>
<dbReference type="NCBIfam" id="NF008683">
    <property type="entry name" value="PRK11700.1-6"/>
    <property type="match status" value="1"/>
</dbReference>
<reference evidence="1 2" key="1">
    <citation type="submission" date="2019-03" db="EMBL/GenBank/DDBJ databases">
        <title>Freshwater and sediment microbial communities from various areas in North America, analyzing microbe dynamics in response to fracking.</title>
        <authorList>
            <person name="Lamendella R."/>
        </authorList>
    </citation>
    <scope>NUCLEOTIDE SEQUENCE [LARGE SCALE GENOMIC DNA]</scope>
    <source>
        <strain evidence="1 2">74A</strain>
    </source>
</reference>
<protein>
    <recommendedName>
        <fullName evidence="3">VOC family protein</fullName>
    </recommendedName>
</protein>
<name>A0A4R2FAH9_9GAMM</name>
<dbReference type="PANTHER" id="PTHR37519">
    <property type="match status" value="1"/>
</dbReference>
<evidence type="ECO:0008006" key="3">
    <source>
        <dbReference type="Google" id="ProtNLM"/>
    </source>
</evidence>
<dbReference type="GO" id="GO:0005829">
    <property type="term" value="C:cytosol"/>
    <property type="evidence" value="ECO:0007669"/>
    <property type="project" value="TreeGrafter"/>
</dbReference>
<comment type="caution">
    <text evidence="1">The sequence shown here is derived from an EMBL/GenBank/DDBJ whole genome shotgun (WGS) entry which is preliminary data.</text>
</comment>
<dbReference type="Gene3D" id="3.10.180.10">
    <property type="entry name" value="2,3-Dihydroxybiphenyl 1,2-Dioxygenase, domain 1"/>
    <property type="match status" value="1"/>
</dbReference>
<evidence type="ECO:0000313" key="2">
    <source>
        <dbReference type="Proteomes" id="UP000294832"/>
    </source>
</evidence>
<dbReference type="InterPro" id="IPR029068">
    <property type="entry name" value="Glyas_Bleomycin-R_OHBP_Dase"/>
</dbReference>
<dbReference type="EMBL" id="SLWF01000010">
    <property type="protein sequence ID" value="TCN84975.1"/>
    <property type="molecule type" value="Genomic_DNA"/>
</dbReference>
<dbReference type="InterPro" id="IPR010393">
    <property type="entry name" value="DUF991_YecM-like"/>
</dbReference>
<accession>A0A4R2FAH9</accession>
<dbReference type="PANTHER" id="PTHR37519:SF1">
    <property type="entry name" value="DIHYDROXYBIPHENYL DIOXYGENASE DOMAIN-CONTAINING PROTEIN"/>
    <property type="match status" value="1"/>
</dbReference>
<dbReference type="Proteomes" id="UP000294832">
    <property type="component" value="Unassembled WGS sequence"/>
</dbReference>
<gene>
    <name evidence="1" type="ORF">EDC91_11014</name>
</gene>
<sequence length="189" mass="21389">MSQVVDYQTLMASFADFATRMQKFIHRLGLQVLPQCDHAAIRVNSRQMADKLRQQFLIDGELLSDTQINGRPILIIKLPQALRLEQYRIPCIELPYPKDKHYDSEGWEHIELVLPCEATDCAQLRQALLNRIPTLATVFDGNDAISIKYSSPAGADERLPNPTIAFYCEELCIKVHPHSIEAIIASEAT</sequence>
<organism evidence="1 2">
    <name type="scientific">Shewanella fodinae</name>
    <dbReference type="NCBI Taxonomy" id="552357"/>
    <lineage>
        <taxon>Bacteria</taxon>
        <taxon>Pseudomonadati</taxon>
        <taxon>Pseudomonadota</taxon>
        <taxon>Gammaproteobacteria</taxon>
        <taxon>Alteromonadales</taxon>
        <taxon>Shewanellaceae</taxon>
        <taxon>Shewanella</taxon>
    </lineage>
</organism>
<proteinExistence type="predicted"/>
<dbReference type="Pfam" id="PF06185">
    <property type="entry name" value="YecM"/>
    <property type="match status" value="1"/>
</dbReference>